<dbReference type="GO" id="GO:0070286">
    <property type="term" value="P:axonemal dynein complex assembly"/>
    <property type="evidence" value="ECO:0007669"/>
    <property type="project" value="InterPro"/>
</dbReference>
<proteinExistence type="predicted"/>
<keyword evidence="8" id="KW-1185">Reference proteome</keyword>
<evidence type="ECO:0000256" key="1">
    <source>
        <dbReference type="ARBA" id="ARBA00004611"/>
    </source>
</evidence>
<evidence type="ECO:0000256" key="6">
    <source>
        <dbReference type="SAM" id="MobiDB-lite"/>
    </source>
</evidence>
<name>A0A8C5TBT5_9PASS</name>
<dbReference type="GO" id="GO:0060285">
    <property type="term" value="P:cilium-dependent cell motility"/>
    <property type="evidence" value="ECO:0007669"/>
    <property type="project" value="TreeGrafter"/>
</dbReference>
<protein>
    <submittedName>
        <fullName evidence="7">Coiled-coil domain containing 65</fullName>
    </submittedName>
</protein>
<feature type="region of interest" description="Disordered" evidence="6">
    <location>
        <begin position="41"/>
        <end position="65"/>
    </location>
</feature>
<reference evidence="7" key="1">
    <citation type="submission" date="2025-08" db="UniProtKB">
        <authorList>
            <consortium name="Ensembl"/>
        </authorList>
    </citation>
    <scope>IDENTIFICATION</scope>
</reference>
<evidence type="ECO:0000256" key="4">
    <source>
        <dbReference type="ARBA" id="ARBA00023273"/>
    </source>
</evidence>
<keyword evidence="5" id="KW-0175">Coiled coil</keyword>
<accession>A0A8C5TBT5</accession>
<evidence type="ECO:0000256" key="3">
    <source>
        <dbReference type="ARBA" id="ARBA00023069"/>
    </source>
</evidence>
<dbReference type="PANTHER" id="PTHR21625">
    <property type="entry name" value="NYD-SP28 PROTEIN"/>
    <property type="match status" value="1"/>
</dbReference>
<keyword evidence="4" id="KW-0966">Cell projection</keyword>
<sequence length="457" mass="52681">HPLKGPFAPTAAEAELLLLQRQALAEEEAAKTKRELLAQIIPGGDSEAGEGSRGHSDLEEADEQQNRALRSHLHLTDRLLELQLCRLSYLEEGFNTRVAALKAEFEVERKAILEQGEWESSCLQDMALAREQDHSNTDHEAILNFQSARDEIKNQSWQEQQYSRIQLVARLEGLWDQIQKARRSYAEATEKKKIEFEELKRKCEKSSREIDTQAKKLQKLQVLAGIAATKSQIAAHLRQSEEHIQRVREEKEQVLHKLYKLRSEMTQAGAMAHSHLVTLICQCNGTLKALQQLVEKAQRILRLAEMCRRLETEEEKVVPFYRSSLAEWEQEDARRVLEETPTEPLAEIMQDYVGLERFWQRFNKVKLEEKALERVRVTLANRNQHLRELLQQYLQGAALSLKVVRDPHPLLTTKQGQPVLRDNRTWNTPRATPFLAPAEAPWQIRDLPGACHCLDMP</sequence>
<dbReference type="OrthoDB" id="7760980at2759"/>
<dbReference type="Proteomes" id="UP000694560">
    <property type="component" value="Unplaced"/>
</dbReference>
<dbReference type="Ensembl" id="ENSMCST00000005357.1">
    <property type="protein sequence ID" value="ENSMCSP00000005240.1"/>
    <property type="gene ID" value="ENSMCSG00000003799.1"/>
</dbReference>
<evidence type="ECO:0000313" key="7">
    <source>
        <dbReference type="Ensembl" id="ENSMCSP00000005240.1"/>
    </source>
</evidence>
<keyword evidence="2" id="KW-0282">Flagellum</keyword>
<comment type="subcellular location">
    <subcellularLocation>
        <location evidence="1">Cytoplasm</location>
        <location evidence="1">Cytoskeleton</location>
        <location evidence="1">Flagellum axoneme</location>
    </subcellularLocation>
</comment>
<reference evidence="7" key="2">
    <citation type="submission" date="2025-09" db="UniProtKB">
        <authorList>
            <consortium name="Ensembl"/>
        </authorList>
    </citation>
    <scope>IDENTIFICATION</scope>
</reference>
<evidence type="ECO:0000313" key="8">
    <source>
        <dbReference type="Proteomes" id="UP000694560"/>
    </source>
</evidence>
<dbReference type="AlphaFoldDB" id="A0A8C5TBT5"/>
<dbReference type="GO" id="GO:0003352">
    <property type="term" value="P:regulation of cilium movement"/>
    <property type="evidence" value="ECO:0007669"/>
    <property type="project" value="TreeGrafter"/>
</dbReference>
<feature type="coiled-coil region" evidence="5">
    <location>
        <begin position="189"/>
        <end position="264"/>
    </location>
</feature>
<dbReference type="PANTHER" id="PTHR21625:SF0">
    <property type="entry name" value="DYNEIN REGULATORY COMPLEX SUBUNIT 2"/>
    <property type="match status" value="1"/>
</dbReference>
<organism evidence="7 8">
    <name type="scientific">Malurus cyaneus samueli</name>
    <dbReference type="NCBI Taxonomy" id="2593467"/>
    <lineage>
        <taxon>Eukaryota</taxon>
        <taxon>Metazoa</taxon>
        <taxon>Chordata</taxon>
        <taxon>Craniata</taxon>
        <taxon>Vertebrata</taxon>
        <taxon>Euteleostomi</taxon>
        <taxon>Archelosauria</taxon>
        <taxon>Archosauria</taxon>
        <taxon>Dinosauria</taxon>
        <taxon>Saurischia</taxon>
        <taxon>Theropoda</taxon>
        <taxon>Coelurosauria</taxon>
        <taxon>Aves</taxon>
        <taxon>Neognathae</taxon>
        <taxon>Neoaves</taxon>
        <taxon>Telluraves</taxon>
        <taxon>Australaves</taxon>
        <taxon>Passeriformes</taxon>
        <taxon>Meliphagoidea</taxon>
        <taxon>Maluridae</taxon>
        <taxon>Malurus</taxon>
    </lineage>
</organism>
<evidence type="ECO:0000256" key="2">
    <source>
        <dbReference type="ARBA" id="ARBA00022846"/>
    </source>
</evidence>
<evidence type="ECO:0000256" key="5">
    <source>
        <dbReference type="SAM" id="Coils"/>
    </source>
</evidence>
<dbReference type="GO" id="GO:0005858">
    <property type="term" value="C:axonemal dynein complex"/>
    <property type="evidence" value="ECO:0007669"/>
    <property type="project" value="InterPro"/>
</dbReference>
<keyword evidence="3" id="KW-0969">Cilium</keyword>
<dbReference type="InterPro" id="IPR039750">
    <property type="entry name" value="DRC1/DRC2"/>
</dbReference>